<evidence type="ECO:0000259" key="5">
    <source>
        <dbReference type="PROSITE" id="PS51194"/>
    </source>
</evidence>
<dbReference type="Pfam" id="PF00271">
    <property type="entry name" value="Helicase_C"/>
    <property type="match status" value="1"/>
</dbReference>
<dbReference type="SMART" id="SM00487">
    <property type="entry name" value="DEXDc"/>
    <property type="match status" value="1"/>
</dbReference>
<evidence type="ECO:0000256" key="2">
    <source>
        <dbReference type="ARBA" id="ARBA00022840"/>
    </source>
</evidence>
<dbReference type="PROSITE" id="PS51192">
    <property type="entry name" value="HELICASE_ATP_BIND_1"/>
    <property type="match status" value="1"/>
</dbReference>
<dbReference type="InterPro" id="IPR014001">
    <property type="entry name" value="Helicase_ATP-bd"/>
</dbReference>
<dbReference type="PANTHER" id="PTHR47957:SF3">
    <property type="entry name" value="ATP-DEPENDENT HELICASE HRQ1"/>
    <property type="match status" value="1"/>
</dbReference>
<evidence type="ECO:0008006" key="8">
    <source>
        <dbReference type="Google" id="ProtNLM"/>
    </source>
</evidence>
<feature type="domain" description="Helicase C-terminal" evidence="5">
    <location>
        <begin position="967"/>
        <end position="1128"/>
    </location>
</feature>
<evidence type="ECO:0000313" key="6">
    <source>
        <dbReference type="EMBL" id="OAF12403.1"/>
    </source>
</evidence>
<dbReference type="GO" id="GO:0036297">
    <property type="term" value="P:interstrand cross-link repair"/>
    <property type="evidence" value="ECO:0007669"/>
    <property type="project" value="TreeGrafter"/>
</dbReference>
<proteinExistence type="predicted"/>
<evidence type="ECO:0000313" key="7">
    <source>
        <dbReference type="Proteomes" id="UP000076959"/>
    </source>
</evidence>
<dbReference type="Pfam" id="PF00270">
    <property type="entry name" value="DEAD"/>
    <property type="match status" value="1"/>
</dbReference>
<dbReference type="Gene3D" id="3.40.50.300">
    <property type="entry name" value="P-loop containing nucleotide triphosphate hydrolases"/>
    <property type="match status" value="2"/>
</dbReference>
<reference evidence="6 7" key="1">
    <citation type="submission" date="2016-03" db="EMBL/GenBank/DDBJ databases">
        <title>Draft Genome Sequence of the Strain BR 10245 (Bradyrhizobium sp.) isolated from nodules of Centrolobium paraense.</title>
        <authorList>
            <person name="Simoes-Araujo J.L.Sr."/>
            <person name="Barauna A.C."/>
            <person name="Silva K."/>
            <person name="Zilli J.E."/>
        </authorList>
    </citation>
    <scope>NUCLEOTIDE SEQUENCE [LARGE SCALE GENOMIC DNA]</scope>
    <source>
        <strain evidence="6 7">BR 10245</strain>
    </source>
</reference>
<organism evidence="6 7">
    <name type="scientific">Bradyrhizobium centrolobii</name>
    <dbReference type="NCBI Taxonomy" id="1505087"/>
    <lineage>
        <taxon>Bacteria</taxon>
        <taxon>Pseudomonadati</taxon>
        <taxon>Pseudomonadota</taxon>
        <taxon>Alphaproteobacteria</taxon>
        <taxon>Hyphomicrobiales</taxon>
        <taxon>Nitrobacteraceae</taxon>
        <taxon>Bradyrhizobium</taxon>
    </lineage>
</organism>
<name>A0A176YXH6_9BRAD</name>
<comment type="caution">
    <text evidence="6">The sequence shown here is derived from an EMBL/GenBank/DDBJ whole genome shotgun (WGS) entry which is preliminary data.</text>
</comment>
<protein>
    <recommendedName>
        <fullName evidence="8">DEAD/DEAH box helicase</fullName>
    </recommendedName>
</protein>
<sequence length="2129" mass="235515">MNPIILGRQVEQSLKDLVRATLNTTSLAFDGTVERFLSEPANYIKGPWISVAMPFRQSVAPGKPFEQPFPRLPLRFAPYRHQLTAFERLGGEKPRSTLIATGTGSGKTESYLWPILEHCRINLGKPGIKAILIYPMNALATDQARRIARAINDISSLNGIRAGIYADAEPASPTEAMTEQEVITRRAAMRSRPPDILLTNYKMLDYLLLRGSDQPLWAANVPETLRFLVVDELHTFDGAQGADLALLIRRLKHRLGTPPGHLVCAGSSATLGSGSDAAEDLRAYAGTIFGETFDEGAVIREERQTPDEVFPEPEYFDWPDDAGVGAALESSMGLSQAETARLLARSLFPAPDDDDLYEIREGDPASIQWRLLLGKLLREHIAAQRVLRIIADAQMPLDLAAIAEQLGKVKALSKGTPDARIRLAELIVSLVAWARSGTEAAPQPLFSVRIQTWVREMAGMVATLPHWRNGDGRSPIEVSHARDHDEGALKRMLPLANCSRCGTTAHIGRLPPAGKSLGAPLNDLYEEYFDDRSTRLRLIYHESVSRKAGTSGRGGVVTGFLDCESLEFTPADHGKDLESGTRSPVWLYDPTGDGSVDRTCPACGYGHGLLLFGLRASRMTAALGNTLYASRHNEEDRLAKPRLLMFSDSVQDAAQRAAVTEIRNTVSVVRKSLFKALGRSETRGLTLADIVKKLPAELRVELGEEAFVATFIPREQTWRDPYRQLRRSDHLPAGERFPAHVEWMLGWEYFEDLTYLSHMSSSLETCGIVVADVSPDLTDAVADVLPGRIANAVSGPFRMTRGVAAHFISGLLQQMRRRGAVGHEYIVKGMESAPRNIGGPNYFAAARSLGIKDVLPVPNHRRGPAPVPVTLLRSCPGYQPLLQDHSTNWYRDWADKFFPPISLALVSQYDVIFKATMDCLEAASIVRRIDRAAPSSDHGYVIEPEVVTVSDRVARLRCNVCRRQEIALEDNSAAIGSPCTRIACHGTLERDDRIVPASAIALLGTDRNHRVIGCEHTGILEVDERREIERGFIDEETAWAPNLISATPTLEMGIDIGDLSTLVLCSVPPEEANYIQRIGRSGRRDGNSLNFTIATARQHDLQFWEDPQAMLSGKVRAPGVYIGALSVLLRQAAAFSLDCFVATGEQTSDYGNVRAVLRQLEQSRGDGFPLDWFAFLERQGKAVAEDFLAMLPRDVAVRTDVSRRIGDYLAGKDNQSLIWQISTIFDQARAERDEFIARRNELDAEAKRVKRRAHEMTEERLNERLADIRRDKGQINHAIRQSIDDVSVLRYLTDKGVLPNYAFPEEGVKLKSILSRQSEDGRRIENGDNLETREYVRPASNALTELALGQTFYASGREVEIDRLELNRHDQLGFRFCQNCSHVEMAATAEASANCPRCADHMWGDRGSTHNAVELKTVIALTSEQQAAIRDSDERQQRRYDRGLVPFFGSADIETSWYGQDENGGAPFGFEFIARCGFRDFNFGPRTSAPVGPRIAGENRKSRKFRICCECGTVQRAPRGEGDQGEHTARCRAKRDFGEAPARAEWESEVFLMRRFETESIRMIVPVMGEASHDDIKSFVAAINLGMRSHFAGKVDHIRSTVVEAQLDGLAVVRSLFLYDAVPGGSGYLRQLAEHPDSMRAVIETAAQALRTCPCVALEGKTGCFRCVKSYRSQFGPGEPDRDTALQMMDHILANWGNLTRTETGIDARVRNFAVESKLESRFIQKLVERFGEGSVKPHVLEGGRKGHVLSASDGEKSHLWNFETQVQIDRRFHDVPRKRIDFLFTPVGGSSAKPIVVEMDGLKYHAASVVEDLTTRLLLIRSGHTRAWTLSWHDLENGAAPPNPFMESRLGAQHAGILANVLARPEMADLQTNVCILQSGTSLEGLFHLLSHPEAGYGAAASLLVRTIVGRGRDIAGLPRISALTHDGRLFLEESELYGHVVDRNLDVYLSVNKVSPGNWRDDVQDCRVLLRGTLPDVADDKTVAPGYSEAWRGLWRIINLLQDLPGFHVEFEGLDTIEAPDIATAKTAPIDGAWLEILALAGEGFRPLVEALQAADVAVPDRQGFDVTHDGEVVGMIELGWTNARVAICEEAFDTKEWDLLVFKPESGQSVTQVVTTVLRKIEGGAA</sequence>
<keyword evidence="1" id="KW-0547">Nucleotide-binding</keyword>
<evidence type="ECO:0000259" key="4">
    <source>
        <dbReference type="PROSITE" id="PS51192"/>
    </source>
</evidence>
<dbReference type="RefSeq" id="WP_063698882.1">
    <property type="nucleotide sequence ID" value="NZ_LUUB01000040.1"/>
</dbReference>
<dbReference type="PANTHER" id="PTHR47957">
    <property type="entry name" value="ATP-DEPENDENT HELICASE HRQ1"/>
    <property type="match status" value="1"/>
</dbReference>
<dbReference type="SUPFAM" id="SSF52540">
    <property type="entry name" value="P-loop containing nucleoside triphosphate hydrolases"/>
    <property type="match status" value="2"/>
</dbReference>
<dbReference type="Pfam" id="PF09369">
    <property type="entry name" value="MZB"/>
    <property type="match status" value="1"/>
</dbReference>
<evidence type="ECO:0000256" key="3">
    <source>
        <dbReference type="SAM" id="Coils"/>
    </source>
</evidence>
<dbReference type="InterPro" id="IPR027417">
    <property type="entry name" value="P-loop_NTPase"/>
</dbReference>
<accession>A0A176YXH6</accession>
<dbReference type="InterPro" id="IPR018973">
    <property type="entry name" value="MZB"/>
</dbReference>
<keyword evidence="7" id="KW-1185">Reference proteome</keyword>
<dbReference type="GO" id="GO:0005524">
    <property type="term" value="F:ATP binding"/>
    <property type="evidence" value="ECO:0007669"/>
    <property type="project" value="UniProtKB-KW"/>
</dbReference>
<keyword evidence="2" id="KW-0067">ATP-binding</keyword>
<dbReference type="Proteomes" id="UP000076959">
    <property type="component" value="Unassembled WGS sequence"/>
</dbReference>
<dbReference type="InterPro" id="IPR001650">
    <property type="entry name" value="Helicase_C-like"/>
</dbReference>
<dbReference type="EMBL" id="LUUB01000040">
    <property type="protein sequence ID" value="OAF12403.1"/>
    <property type="molecule type" value="Genomic_DNA"/>
</dbReference>
<dbReference type="PROSITE" id="PS51194">
    <property type="entry name" value="HELICASE_CTER"/>
    <property type="match status" value="1"/>
</dbReference>
<dbReference type="OrthoDB" id="9815222at2"/>
<feature type="domain" description="Helicase ATP-binding" evidence="4">
    <location>
        <begin position="88"/>
        <end position="289"/>
    </location>
</feature>
<dbReference type="GO" id="GO:0003676">
    <property type="term" value="F:nucleic acid binding"/>
    <property type="evidence" value="ECO:0007669"/>
    <property type="project" value="InterPro"/>
</dbReference>
<gene>
    <name evidence="6" type="ORF">AYJ54_06115</name>
</gene>
<dbReference type="STRING" id="1505087.AYJ54_06115"/>
<dbReference type="GO" id="GO:0043138">
    <property type="term" value="F:3'-5' DNA helicase activity"/>
    <property type="evidence" value="ECO:0007669"/>
    <property type="project" value="TreeGrafter"/>
</dbReference>
<dbReference type="GO" id="GO:0006289">
    <property type="term" value="P:nucleotide-excision repair"/>
    <property type="evidence" value="ECO:0007669"/>
    <property type="project" value="TreeGrafter"/>
</dbReference>
<dbReference type="InterPro" id="IPR011545">
    <property type="entry name" value="DEAD/DEAH_box_helicase_dom"/>
</dbReference>
<dbReference type="SMART" id="SM00490">
    <property type="entry name" value="HELICc"/>
    <property type="match status" value="1"/>
</dbReference>
<keyword evidence="3" id="KW-0175">Coiled coil</keyword>
<feature type="coiled-coil region" evidence="3">
    <location>
        <begin position="1225"/>
        <end position="1271"/>
    </location>
</feature>
<evidence type="ECO:0000256" key="1">
    <source>
        <dbReference type="ARBA" id="ARBA00022741"/>
    </source>
</evidence>